<organism evidence="3 4">
    <name type="scientific">Nematostella vectensis</name>
    <name type="common">Starlet sea anemone</name>
    <dbReference type="NCBI Taxonomy" id="45351"/>
    <lineage>
        <taxon>Eukaryota</taxon>
        <taxon>Metazoa</taxon>
        <taxon>Cnidaria</taxon>
        <taxon>Anthozoa</taxon>
        <taxon>Hexacorallia</taxon>
        <taxon>Actiniaria</taxon>
        <taxon>Edwardsiidae</taxon>
        <taxon>Nematostella</taxon>
    </lineage>
</organism>
<proteinExistence type="predicted"/>
<feature type="region of interest" description="Disordered" evidence="2">
    <location>
        <begin position="516"/>
        <end position="535"/>
    </location>
</feature>
<feature type="region of interest" description="Disordered" evidence="2">
    <location>
        <begin position="283"/>
        <end position="319"/>
    </location>
</feature>
<feature type="compositionally biased region" description="Low complexity" evidence="2">
    <location>
        <begin position="457"/>
        <end position="486"/>
    </location>
</feature>
<feature type="coiled-coil region" evidence="1">
    <location>
        <begin position="220"/>
        <end position="258"/>
    </location>
</feature>
<feature type="region of interest" description="Disordered" evidence="2">
    <location>
        <begin position="335"/>
        <end position="375"/>
    </location>
</feature>
<feature type="compositionally biased region" description="Low complexity" evidence="2">
    <location>
        <begin position="66"/>
        <end position="76"/>
    </location>
</feature>
<keyword evidence="1" id="KW-0175">Coiled coil</keyword>
<dbReference type="GO" id="GO:0003729">
    <property type="term" value="F:mRNA binding"/>
    <property type="evidence" value="ECO:0000318"/>
    <property type="project" value="GO_Central"/>
</dbReference>
<feature type="region of interest" description="Disordered" evidence="2">
    <location>
        <begin position="451"/>
        <end position="491"/>
    </location>
</feature>
<dbReference type="Proteomes" id="UP000001593">
    <property type="component" value="Unassembled WGS sequence"/>
</dbReference>
<dbReference type="GO" id="GO:0005783">
    <property type="term" value="C:endoplasmic reticulum"/>
    <property type="evidence" value="ECO:0000318"/>
    <property type="project" value="GO_Central"/>
</dbReference>
<dbReference type="PANTHER" id="PTHR31027:SF2">
    <property type="entry name" value="LEBERCILIN DOMAIN-CONTAINING PROTEIN"/>
    <property type="match status" value="1"/>
</dbReference>
<keyword evidence="4" id="KW-1185">Reference proteome</keyword>
<dbReference type="AlphaFoldDB" id="A7SCY2"/>
<dbReference type="InParanoid" id="A7SCY2"/>
<dbReference type="InterPro" id="IPR039604">
    <property type="entry name" value="Bfr1"/>
</dbReference>
<name>A7SCY2_NEMVE</name>
<accession>A7SCY2</accession>
<dbReference type="STRING" id="45351.A7SCY2"/>
<reference evidence="3 4" key="1">
    <citation type="journal article" date="2007" name="Science">
        <title>Sea anemone genome reveals ancestral eumetazoan gene repertoire and genomic organization.</title>
        <authorList>
            <person name="Putnam N.H."/>
            <person name="Srivastava M."/>
            <person name="Hellsten U."/>
            <person name="Dirks B."/>
            <person name="Chapman J."/>
            <person name="Salamov A."/>
            <person name="Terry A."/>
            <person name="Shapiro H."/>
            <person name="Lindquist E."/>
            <person name="Kapitonov V.V."/>
            <person name="Jurka J."/>
            <person name="Genikhovich G."/>
            <person name="Grigoriev I.V."/>
            <person name="Lucas S.M."/>
            <person name="Steele R.E."/>
            <person name="Finnerty J.R."/>
            <person name="Technau U."/>
            <person name="Martindale M.Q."/>
            <person name="Rokhsar D.S."/>
        </authorList>
    </citation>
    <scope>NUCLEOTIDE SEQUENCE [LARGE SCALE GENOMIC DNA]</scope>
    <source>
        <strain evidence="4">CH2 X CH6</strain>
    </source>
</reference>
<evidence type="ECO:0000313" key="4">
    <source>
        <dbReference type="Proteomes" id="UP000001593"/>
    </source>
</evidence>
<dbReference type="EMBL" id="DS469626">
    <property type="protein sequence ID" value="EDO38421.1"/>
    <property type="molecule type" value="Genomic_DNA"/>
</dbReference>
<dbReference type="eggNOG" id="ENOG502QRKP">
    <property type="taxonomic scope" value="Eukaryota"/>
</dbReference>
<dbReference type="GO" id="GO:0008298">
    <property type="term" value="P:intracellular mRNA localization"/>
    <property type="evidence" value="ECO:0000318"/>
    <property type="project" value="GO_Central"/>
</dbReference>
<dbReference type="GO" id="GO:1990904">
    <property type="term" value="C:ribonucleoprotein complex"/>
    <property type="evidence" value="ECO:0000318"/>
    <property type="project" value="GO_Central"/>
</dbReference>
<feature type="compositionally biased region" description="Basic and acidic residues" evidence="2">
    <location>
        <begin position="26"/>
        <end position="60"/>
    </location>
</feature>
<protein>
    <submittedName>
        <fullName evidence="3">Uncharacterized protein</fullName>
    </submittedName>
</protein>
<dbReference type="PhylomeDB" id="A7SCY2"/>
<dbReference type="PANTHER" id="PTHR31027">
    <property type="entry name" value="NUCLEAR SEGREGATION PROTEIN BFR1"/>
    <property type="match status" value="1"/>
</dbReference>
<evidence type="ECO:0000313" key="3">
    <source>
        <dbReference type="EMBL" id="EDO38421.1"/>
    </source>
</evidence>
<gene>
    <name evidence="3" type="ORF">NEMVEDRAFT_v1g244390</name>
</gene>
<evidence type="ECO:0000256" key="1">
    <source>
        <dbReference type="SAM" id="Coils"/>
    </source>
</evidence>
<evidence type="ECO:0000256" key="2">
    <source>
        <dbReference type="SAM" id="MobiDB-lite"/>
    </source>
</evidence>
<sequence>MNVETVSPGEERIDGCAEKSASSNVKEQEPQKRPKQPDSKRFEREIETLNGKIREKEAKLHSLQKPSPRSRSASNSSIYAWKDKDTLLAELRSYKVNREKDIEARQKIDIELKRLTTLVQQKNDACRKAQACLKYKSESKTDEAIRRLEHQLRVQQLKLRDETRIVTEIDALRRSKKMIHEFVALKAVLDQLRDKQRALRTERDICTKRINTLKTKEDEIKNILDEQRGKAEEVRALQKETESERALLKKEIDGLYDQKRALIAAFNHEKIEYFNSLREAKLQNRQRKREESQKHTEEKRSMQQRERATRGPSPPPYQAELALCDTLLDYMERLTPSQQSEEPSQSREVSTTPSPEPLGQAVSPRNEESGVYLKKKGDDDLEGLFAGTAKRSKRESKKNRRSLARELPKKLVLHPAVVDQFCSLRLSPPSSVADIPRAVADLNDKKDFFASGAEQGTSSSQLTSTASSLSEDSSSLSRSDTPSTRPGSVANSELLEVDLQIATALQLGDESFSQHSFADSQDFSSDEFPSLPSMSYPVPPHTTADDIGAETSAWVHKVIDTVNGGSARNGVSKELAANGDTSSAMEPTVGDLEKSVNHQIDVNAEVTLIENTNINRDNAEERLDDLQKNNKNGSYCKQSTNLDTIDKLVENEISGKQNNSESEEKVYTENSKSSGLSHAMSKTDDIAALPGEESKEELPPELIHPSNCSSKSMIKTDDVYSNGETPDILNDLDETRVSPPAVNNFEKCPAGSPPLRAKKVFNADSATNERRREPEDGSMFTASRKNKSISKKPMVNAANKP</sequence>
<dbReference type="GO" id="GO:0042175">
    <property type="term" value="C:nuclear outer membrane-endoplasmic reticulum membrane network"/>
    <property type="evidence" value="ECO:0000318"/>
    <property type="project" value="GO_Central"/>
</dbReference>
<feature type="region of interest" description="Disordered" evidence="2">
    <location>
        <begin position="1"/>
        <end position="76"/>
    </location>
</feature>
<feature type="compositionally biased region" description="Basic and acidic residues" evidence="2">
    <location>
        <begin position="283"/>
        <end position="309"/>
    </location>
</feature>
<feature type="region of interest" description="Disordered" evidence="2">
    <location>
        <begin position="654"/>
        <end position="679"/>
    </location>
</feature>
<feature type="region of interest" description="Disordered" evidence="2">
    <location>
        <begin position="742"/>
        <end position="801"/>
    </location>
</feature>
<dbReference type="HOGENOM" id="CLU_351362_0_0_1"/>
<feature type="region of interest" description="Disordered" evidence="2">
    <location>
        <begin position="693"/>
        <end position="714"/>
    </location>
</feature>